<sequence>MTVEQLNQEFGIANQVKIIEGEGGFPIVEVSNEEGSAKISVYSAQVLSFLPVGESEDVLFVSEKAYFQAGKATKGGIPICWPWFGPDPEGLGRASHGFVRNRMWTLLSTEAVSAGETKVRLGITADEETKAIWPKSFELVLEVLVGAQLSVSLITQNTGDESFEITQAFHTYFNIGDIGQVRVLGLENAAYIDKVEKVEGGAEKTQTGVVTIDEEVDRIYTGVKPELVIEDGALGRRIRISTLGSQTAIVWNPWKEISIKMADLADDAYQRFICVETANAADEVITVPASGQYVLKAVYGVERSA</sequence>
<dbReference type="PATRIC" id="fig|1666911.3.peg.192"/>
<dbReference type="InterPro" id="IPR011013">
    <property type="entry name" value="Gal_mutarotase_sf_dom"/>
</dbReference>
<dbReference type="SUPFAM" id="SSF74650">
    <property type="entry name" value="Galactose mutarotase-like"/>
    <property type="match status" value="1"/>
</dbReference>
<dbReference type="PANTHER" id="PTHR11122">
    <property type="entry name" value="APOSPORY-ASSOCIATED PROTEIN C-RELATED"/>
    <property type="match status" value="1"/>
</dbReference>
<accession>A0A0P7YVR0</accession>
<comment type="caution">
    <text evidence="6">The sequence shown here is derived from an EMBL/GenBank/DDBJ whole genome shotgun (WGS) entry which is preliminary data.</text>
</comment>
<dbReference type="EC" id="5.1.3.15" evidence="4"/>
<dbReference type="GO" id="GO:0047938">
    <property type="term" value="F:glucose-6-phosphate 1-epimerase activity"/>
    <property type="evidence" value="ECO:0007669"/>
    <property type="project" value="UniProtKB-UniRule"/>
</dbReference>
<evidence type="ECO:0000256" key="3">
    <source>
        <dbReference type="ARBA" id="ARBA00023235"/>
    </source>
</evidence>
<keyword evidence="3 4" id="KW-0413">Isomerase</keyword>
<evidence type="ECO:0000256" key="1">
    <source>
        <dbReference type="ARBA" id="ARBA00001096"/>
    </source>
</evidence>
<dbReference type="GO" id="GO:0030246">
    <property type="term" value="F:carbohydrate binding"/>
    <property type="evidence" value="ECO:0007669"/>
    <property type="project" value="UniProtKB-UniRule"/>
</dbReference>
<dbReference type="Pfam" id="PF01263">
    <property type="entry name" value="Aldose_epim"/>
    <property type="match status" value="1"/>
</dbReference>
<organism evidence="6 7">
    <name type="scientific">Phormidesmis priestleyi Ana</name>
    <dbReference type="NCBI Taxonomy" id="1666911"/>
    <lineage>
        <taxon>Bacteria</taxon>
        <taxon>Bacillati</taxon>
        <taxon>Cyanobacteriota</taxon>
        <taxon>Cyanophyceae</taxon>
        <taxon>Leptolyngbyales</taxon>
        <taxon>Leptolyngbyaceae</taxon>
        <taxon>Phormidesmis</taxon>
    </lineage>
</organism>
<evidence type="ECO:0000256" key="4">
    <source>
        <dbReference type="PIRNR" id="PIRNR016020"/>
    </source>
</evidence>
<dbReference type="Proteomes" id="UP000050465">
    <property type="component" value="Unassembled WGS sequence"/>
</dbReference>
<protein>
    <recommendedName>
        <fullName evidence="4">Putative glucose-6-phosphate 1-epimerase</fullName>
        <ecNumber evidence="4">5.1.3.15</ecNumber>
    </recommendedName>
</protein>
<dbReference type="InterPro" id="IPR025532">
    <property type="entry name" value="G6P_1-epimerase"/>
</dbReference>
<dbReference type="InterPro" id="IPR008183">
    <property type="entry name" value="Aldose_1/G6P_1-epimerase"/>
</dbReference>
<dbReference type="InterPro" id="IPR014718">
    <property type="entry name" value="GH-type_carb-bd"/>
</dbReference>
<evidence type="ECO:0000256" key="2">
    <source>
        <dbReference type="ARBA" id="ARBA00005866"/>
    </source>
</evidence>
<feature type="active site" evidence="5">
    <location>
        <position position="170"/>
    </location>
</feature>
<dbReference type="PIRSF" id="PIRSF016020">
    <property type="entry name" value="PHexose_mutarotase"/>
    <property type="match status" value="1"/>
</dbReference>
<dbReference type="CDD" id="cd09020">
    <property type="entry name" value="D-hex-6-P-epi_like"/>
    <property type="match status" value="1"/>
</dbReference>
<dbReference type="STRING" id="1666911.HLUCCA11_14665"/>
<evidence type="ECO:0000313" key="6">
    <source>
        <dbReference type="EMBL" id="KPQ34539.1"/>
    </source>
</evidence>
<reference evidence="6 7" key="1">
    <citation type="submission" date="2015-09" db="EMBL/GenBank/DDBJ databases">
        <title>Identification and resolution of microdiversity through metagenomic sequencing of parallel consortia.</title>
        <authorList>
            <person name="Nelson W.C."/>
            <person name="Romine M.F."/>
            <person name="Lindemann S.R."/>
        </authorList>
    </citation>
    <scope>NUCLEOTIDE SEQUENCE [LARGE SCALE GENOMIC DNA]</scope>
    <source>
        <strain evidence="6">Ana</strain>
    </source>
</reference>
<dbReference type="PANTHER" id="PTHR11122:SF13">
    <property type="entry name" value="GLUCOSE-6-PHOSPHATE 1-EPIMERASE"/>
    <property type="match status" value="1"/>
</dbReference>
<gene>
    <name evidence="6" type="primary">yeaD</name>
    <name evidence="6" type="ORF">HLUCCA11_14665</name>
</gene>
<dbReference type="GO" id="GO:0005975">
    <property type="term" value="P:carbohydrate metabolic process"/>
    <property type="evidence" value="ECO:0007669"/>
    <property type="project" value="InterPro"/>
</dbReference>
<dbReference type="AlphaFoldDB" id="A0A0P7YVR0"/>
<evidence type="ECO:0000313" key="7">
    <source>
        <dbReference type="Proteomes" id="UP000050465"/>
    </source>
</evidence>
<evidence type="ECO:0000256" key="5">
    <source>
        <dbReference type="PIRSR" id="PIRSR016020-1"/>
    </source>
</evidence>
<feature type="active site" evidence="5">
    <location>
        <position position="276"/>
    </location>
</feature>
<comment type="similarity">
    <text evidence="2 4">Belongs to the glucose-6-phosphate 1-epimerase family.</text>
</comment>
<dbReference type="Gene3D" id="2.70.98.10">
    <property type="match status" value="1"/>
</dbReference>
<name>A0A0P7YVR0_9CYAN</name>
<dbReference type="EMBL" id="LJZR01000019">
    <property type="protein sequence ID" value="KPQ34539.1"/>
    <property type="molecule type" value="Genomic_DNA"/>
</dbReference>
<proteinExistence type="inferred from homology"/>
<comment type="catalytic activity">
    <reaction evidence="1">
        <text>alpha-D-glucose 6-phosphate = beta-D-glucose 6-phosphate</text>
        <dbReference type="Rhea" id="RHEA:16249"/>
        <dbReference type="ChEBI" id="CHEBI:58225"/>
        <dbReference type="ChEBI" id="CHEBI:58247"/>
        <dbReference type="EC" id="5.1.3.15"/>
    </reaction>
</comment>